<comment type="function">
    <text evidence="7">Transcriptional regulator.</text>
</comment>
<dbReference type="InterPro" id="IPR014864">
    <property type="entry name" value="TF_NikR_Ni-bd_C"/>
</dbReference>
<evidence type="ECO:0000256" key="3">
    <source>
        <dbReference type="ARBA" id="ARBA00022723"/>
    </source>
</evidence>
<protein>
    <recommendedName>
        <fullName evidence="7">Putative nickel-responsive regulator</fullName>
    </recommendedName>
</protein>
<keyword evidence="5 7" id="KW-0238">DNA-binding</keyword>
<dbReference type="Proteomes" id="UP000262583">
    <property type="component" value="Chromosome"/>
</dbReference>
<evidence type="ECO:0000259" key="9">
    <source>
        <dbReference type="Pfam" id="PF08753"/>
    </source>
</evidence>
<dbReference type="InterPro" id="IPR002145">
    <property type="entry name" value="CopG"/>
</dbReference>
<dbReference type="GO" id="GO:0010045">
    <property type="term" value="P:response to nickel cation"/>
    <property type="evidence" value="ECO:0007669"/>
    <property type="project" value="InterPro"/>
</dbReference>
<dbReference type="HAMAP" id="MF_00476">
    <property type="entry name" value="NikR"/>
    <property type="match status" value="1"/>
</dbReference>
<accession>A0A2Z4Y283</accession>
<dbReference type="Gene3D" id="1.10.1220.10">
    <property type="entry name" value="Met repressor-like"/>
    <property type="match status" value="1"/>
</dbReference>
<reference evidence="10 11" key="1">
    <citation type="submission" date="2018-05" db="EMBL/GenBank/DDBJ databases">
        <title>A metagenomic window into the 2 km-deep terrestrial subsurface aquifer revealed taxonomically and functionally diverse microbial community comprising novel uncultured bacterial lineages.</title>
        <authorList>
            <person name="Kadnikov V.V."/>
            <person name="Mardanov A.V."/>
            <person name="Beletsky A.V."/>
            <person name="Banks D."/>
            <person name="Pimenov N.V."/>
            <person name="Frank Y.A."/>
            <person name="Karnachuk O.V."/>
            <person name="Ravin N.V."/>
        </authorList>
    </citation>
    <scope>NUCLEOTIDE SEQUENCE [LARGE SCALE GENOMIC DNA]</scope>
    <source>
        <strain evidence="10">BY</strain>
    </source>
</reference>
<name>A0A2Z4Y283_SUMC1</name>
<dbReference type="InterPro" id="IPR022988">
    <property type="entry name" value="Ni_resp_reg_NikR"/>
</dbReference>
<feature type="binding site" evidence="7">
    <location>
        <position position="92"/>
    </location>
    <ligand>
        <name>Ni(2+)</name>
        <dbReference type="ChEBI" id="CHEBI:49786"/>
    </ligand>
</feature>
<sequence length="141" mass="15730">MTKKGVERYTVSMDGQLLAKFDSLIARKGYANRSEAIRDLIRAALVEDEWARADEKVAATVTLVYDHHRRQIAETLAEIQHHHHDLVVSATHVHLDNENCLEVVILRGKASAVRALADELIACKGVKHGKTVMTTEGRDLP</sequence>
<dbReference type="Pfam" id="PF01402">
    <property type="entry name" value="RHH_1"/>
    <property type="match status" value="1"/>
</dbReference>
<evidence type="ECO:0000256" key="1">
    <source>
        <dbReference type="ARBA" id="ARBA00008478"/>
    </source>
</evidence>
<dbReference type="PANTHER" id="PTHR34719:SF2">
    <property type="entry name" value="NICKEL-RESPONSIVE REGULATOR"/>
    <property type="match status" value="1"/>
</dbReference>
<feature type="domain" description="Ribbon-helix-helix protein CopG" evidence="8">
    <location>
        <begin position="10"/>
        <end position="46"/>
    </location>
</feature>
<evidence type="ECO:0000256" key="4">
    <source>
        <dbReference type="ARBA" id="ARBA00023015"/>
    </source>
</evidence>
<dbReference type="InterPro" id="IPR045865">
    <property type="entry name" value="ACT-like_dom_sf"/>
</dbReference>
<keyword evidence="6 7" id="KW-0804">Transcription</keyword>
<evidence type="ECO:0000313" key="11">
    <source>
        <dbReference type="Proteomes" id="UP000262583"/>
    </source>
</evidence>
<evidence type="ECO:0000313" key="10">
    <source>
        <dbReference type="EMBL" id="AXA35026.1"/>
    </source>
</evidence>
<dbReference type="GO" id="GO:0016151">
    <property type="term" value="F:nickel cation binding"/>
    <property type="evidence" value="ECO:0007669"/>
    <property type="project" value="UniProtKB-UniRule"/>
</dbReference>
<comment type="cofactor">
    <cofactor evidence="7">
        <name>Ni(2+)</name>
        <dbReference type="ChEBI" id="CHEBI:49786"/>
    </cofactor>
    <text evidence="7">Binds 1 nickel ion per subunit.</text>
</comment>
<proteinExistence type="inferred from homology"/>
<dbReference type="CDD" id="cd22231">
    <property type="entry name" value="RHH_NikR_HicB-like"/>
    <property type="match status" value="1"/>
</dbReference>
<keyword evidence="2 7" id="KW-0533">Nickel</keyword>
<dbReference type="InterPro" id="IPR013321">
    <property type="entry name" value="Arc_rbn_hlx_hlx"/>
</dbReference>
<dbReference type="Pfam" id="PF08753">
    <property type="entry name" value="NikR_C"/>
    <property type="match status" value="1"/>
</dbReference>
<dbReference type="InterPro" id="IPR010985">
    <property type="entry name" value="Ribbon_hlx_hlx"/>
</dbReference>
<dbReference type="SUPFAM" id="SSF55021">
    <property type="entry name" value="ACT-like"/>
    <property type="match status" value="1"/>
</dbReference>
<organism evidence="10 11">
    <name type="scientific">Sumerlaea chitinivorans</name>
    <dbReference type="NCBI Taxonomy" id="2250252"/>
    <lineage>
        <taxon>Bacteria</taxon>
        <taxon>Candidatus Sumerlaeota</taxon>
        <taxon>Candidatus Sumerlaeia</taxon>
        <taxon>Candidatus Sumerlaeales</taxon>
        <taxon>Candidatus Sumerlaeaceae</taxon>
        <taxon>Candidatus Sumerlaea</taxon>
    </lineage>
</organism>
<dbReference type="KEGG" id="schv:BRCON_0249"/>
<evidence type="ECO:0000256" key="2">
    <source>
        <dbReference type="ARBA" id="ARBA00022596"/>
    </source>
</evidence>
<evidence type="ECO:0000259" key="8">
    <source>
        <dbReference type="Pfam" id="PF01402"/>
    </source>
</evidence>
<feature type="binding site" evidence="7">
    <location>
        <position position="81"/>
    </location>
    <ligand>
        <name>Ni(2+)</name>
        <dbReference type="ChEBI" id="CHEBI:49786"/>
    </ligand>
</feature>
<dbReference type="Gene3D" id="3.30.70.1150">
    <property type="entry name" value="ACT-like. Chain A, domain 2"/>
    <property type="match status" value="1"/>
</dbReference>
<evidence type="ECO:0000256" key="6">
    <source>
        <dbReference type="ARBA" id="ARBA00023163"/>
    </source>
</evidence>
<keyword evidence="4 7" id="KW-0805">Transcription regulation</keyword>
<dbReference type="InterPro" id="IPR027271">
    <property type="entry name" value="Acetolactate_synth/TF_NikR_C"/>
</dbReference>
<gene>
    <name evidence="10" type="ORF">BRCON_0249</name>
</gene>
<dbReference type="NCBIfam" id="NF003381">
    <property type="entry name" value="PRK04460.1"/>
    <property type="match status" value="1"/>
</dbReference>
<dbReference type="EMBL" id="CP030759">
    <property type="protein sequence ID" value="AXA35026.1"/>
    <property type="molecule type" value="Genomic_DNA"/>
</dbReference>
<keyword evidence="3 7" id="KW-0479">Metal-binding</keyword>
<feature type="binding site" evidence="7">
    <location>
        <position position="94"/>
    </location>
    <ligand>
        <name>Ni(2+)</name>
        <dbReference type="ChEBI" id="CHEBI:49786"/>
    </ligand>
</feature>
<evidence type="ECO:0000256" key="5">
    <source>
        <dbReference type="ARBA" id="ARBA00023125"/>
    </source>
</evidence>
<comment type="similarity">
    <text evidence="1 7">Belongs to the transcriptional regulatory CopG/NikR family.</text>
</comment>
<dbReference type="NCBIfam" id="NF002815">
    <property type="entry name" value="PRK02967.1"/>
    <property type="match status" value="1"/>
</dbReference>
<dbReference type="AlphaFoldDB" id="A0A2Z4Y283"/>
<feature type="binding site" evidence="7">
    <location>
        <position position="100"/>
    </location>
    <ligand>
        <name>Ni(2+)</name>
        <dbReference type="ChEBI" id="CHEBI:49786"/>
    </ligand>
</feature>
<feature type="domain" description="Transcription factor NikR nickel binding C-terminal" evidence="9">
    <location>
        <begin position="58"/>
        <end position="134"/>
    </location>
</feature>
<dbReference type="PANTHER" id="PTHR34719">
    <property type="entry name" value="NICKEL-RESPONSIVE REGULATOR"/>
    <property type="match status" value="1"/>
</dbReference>
<dbReference type="SUPFAM" id="SSF47598">
    <property type="entry name" value="Ribbon-helix-helix"/>
    <property type="match status" value="1"/>
</dbReference>
<evidence type="ECO:0000256" key="7">
    <source>
        <dbReference type="HAMAP-Rule" id="MF_00476"/>
    </source>
</evidence>
<dbReference type="GO" id="GO:0003700">
    <property type="term" value="F:DNA-binding transcription factor activity"/>
    <property type="evidence" value="ECO:0007669"/>
    <property type="project" value="UniProtKB-UniRule"/>
</dbReference>
<dbReference type="NCBIfam" id="NF002169">
    <property type="entry name" value="PRK01002.1"/>
    <property type="match status" value="1"/>
</dbReference>
<dbReference type="NCBIfam" id="NF001884">
    <property type="entry name" value="PRK00630.1"/>
    <property type="match status" value="1"/>
</dbReference>
<dbReference type="GO" id="GO:0003677">
    <property type="term" value="F:DNA binding"/>
    <property type="evidence" value="ECO:0007669"/>
    <property type="project" value="UniProtKB-KW"/>
</dbReference>
<dbReference type="InterPro" id="IPR050192">
    <property type="entry name" value="CopG/NikR_regulator"/>
</dbReference>